<feature type="domain" description="Type I restriction modification DNA specificity" evidence="4">
    <location>
        <begin position="4"/>
        <end position="177"/>
    </location>
</feature>
<keyword evidence="5" id="KW-0255">Endonuclease</keyword>
<dbReference type="InterPro" id="IPR044946">
    <property type="entry name" value="Restrct_endonuc_typeI_TRD_sf"/>
</dbReference>
<comment type="caution">
    <text evidence="5">The sequence shown here is derived from an EMBL/GenBank/DDBJ whole genome shotgun (WGS) entry which is preliminary data.</text>
</comment>
<comment type="similarity">
    <text evidence="1">Belongs to the type-I restriction system S methylase family.</text>
</comment>
<dbReference type="CDD" id="cd17260">
    <property type="entry name" value="RMtype1_S_EcoEI-TRD1-CR1_like"/>
    <property type="match status" value="1"/>
</dbReference>
<evidence type="ECO:0000256" key="2">
    <source>
        <dbReference type="ARBA" id="ARBA00022747"/>
    </source>
</evidence>
<organism evidence="5 6">
    <name type="scientific">Aliidiomarina sedimenti</name>
    <dbReference type="NCBI Taxonomy" id="1933879"/>
    <lineage>
        <taxon>Bacteria</taxon>
        <taxon>Pseudomonadati</taxon>
        <taxon>Pseudomonadota</taxon>
        <taxon>Gammaproteobacteria</taxon>
        <taxon>Alteromonadales</taxon>
        <taxon>Idiomarinaceae</taxon>
        <taxon>Aliidiomarina</taxon>
    </lineage>
</organism>
<evidence type="ECO:0000256" key="1">
    <source>
        <dbReference type="ARBA" id="ARBA00010923"/>
    </source>
</evidence>
<dbReference type="InterPro" id="IPR052021">
    <property type="entry name" value="Type-I_RS_S_subunit"/>
</dbReference>
<evidence type="ECO:0000313" key="6">
    <source>
        <dbReference type="Proteomes" id="UP000287410"/>
    </source>
</evidence>
<name>A0ABY0BYA2_9GAMM</name>
<reference evidence="5 6" key="1">
    <citation type="journal article" date="2018" name="Front. Microbiol.">
        <title>Genome-Based Analysis Reveals the Taxonomy and Diversity of the Family Idiomarinaceae.</title>
        <authorList>
            <person name="Liu Y."/>
            <person name="Lai Q."/>
            <person name="Shao Z."/>
        </authorList>
    </citation>
    <scope>NUCLEOTIDE SEQUENCE [LARGE SCALE GENOMIC DNA]</scope>
    <source>
        <strain evidence="5 6">GBSy1</strain>
    </source>
</reference>
<dbReference type="Pfam" id="PF01420">
    <property type="entry name" value="Methylase_S"/>
    <property type="match status" value="1"/>
</dbReference>
<gene>
    <name evidence="5" type="ORF">CWE12_09610</name>
</gene>
<evidence type="ECO:0000256" key="3">
    <source>
        <dbReference type="ARBA" id="ARBA00023125"/>
    </source>
</evidence>
<dbReference type="GO" id="GO:0004519">
    <property type="term" value="F:endonuclease activity"/>
    <property type="evidence" value="ECO:0007669"/>
    <property type="project" value="UniProtKB-KW"/>
</dbReference>
<dbReference type="PANTHER" id="PTHR30408">
    <property type="entry name" value="TYPE-1 RESTRICTION ENZYME ECOKI SPECIFICITY PROTEIN"/>
    <property type="match status" value="1"/>
</dbReference>
<accession>A0ABY0BYA2</accession>
<keyword evidence="5" id="KW-0378">Hydrolase</keyword>
<keyword evidence="3" id="KW-0238">DNA-binding</keyword>
<dbReference type="Gene3D" id="3.90.220.20">
    <property type="entry name" value="DNA methylase specificity domains"/>
    <property type="match status" value="2"/>
</dbReference>
<dbReference type="RefSeq" id="WP_126789496.1">
    <property type="nucleotide sequence ID" value="NZ_PIPN01000004.1"/>
</dbReference>
<keyword evidence="6" id="KW-1185">Reference proteome</keyword>
<dbReference type="SUPFAM" id="SSF116734">
    <property type="entry name" value="DNA methylase specificity domain"/>
    <property type="match status" value="2"/>
</dbReference>
<evidence type="ECO:0000313" key="5">
    <source>
        <dbReference type="EMBL" id="RUO29231.1"/>
    </source>
</evidence>
<protein>
    <submittedName>
        <fullName evidence="5">Restriction endonuclease subunit S</fullName>
    </submittedName>
</protein>
<dbReference type="Proteomes" id="UP000287410">
    <property type="component" value="Unassembled WGS sequence"/>
</dbReference>
<dbReference type="InterPro" id="IPR000055">
    <property type="entry name" value="Restrct_endonuc_typeI_TRD"/>
</dbReference>
<proteinExistence type="inferred from homology"/>
<keyword evidence="2" id="KW-0680">Restriction system</keyword>
<sequence length="470" mass="52249">MSSKKKISDIIEFNPKRPIKKGEVKPFIEMAALPIDVRDVDEFGYREFKGGGSKFKNGDTLFARITPCLENGKTAKVNCLSHDEHGHGSTEFIVMSAKEPEFDEDYVYYLARHPKFRVYAQLHMEGTSGRQRVAWQSLAKFEFDYPDKDIRKKAGKFLKEIDDKIALNAKTNQTLEQITQTLFKSWFVDFEPVKAKIETLAAGGSNADAELAAMSVISAKTIDELNSLKTGNAEAFKQLEQAAALFPAAMQDSELGEIPQGWSVEQLGDHLSVLQTGSRPKGGVAGIAEGVPSVGAENILGVGKYTYGKEKFVSREFFDKLKRGVVENFDFLLYKDGGKPGEFKPRISMFGCGFPYSEFAINEHVFRMRSESLGQAFLYFQIGQKRVLDELANRGGKAAIPGINQTDVRTIPILVTSSSELLTEFNDFAKKIIESILKKSNESNHLVKVRDALLPKLLSGEIDLTNEVVA</sequence>
<dbReference type="PANTHER" id="PTHR30408:SF13">
    <property type="entry name" value="TYPE I RESTRICTION ENZYME HINDI SPECIFICITY SUBUNIT"/>
    <property type="match status" value="1"/>
</dbReference>
<keyword evidence="5" id="KW-0540">Nuclease</keyword>
<dbReference type="EMBL" id="PIPN01000004">
    <property type="protein sequence ID" value="RUO29231.1"/>
    <property type="molecule type" value="Genomic_DNA"/>
</dbReference>
<evidence type="ECO:0000259" key="4">
    <source>
        <dbReference type="Pfam" id="PF01420"/>
    </source>
</evidence>